<evidence type="ECO:0000259" key="1">
    <source>
        <dbReference type="PROSITE" id="PS50206"/>
    </source>
</evidence>
<sequence length="290" mass="32112">MSSQDSFAFAWLRSGLQAGVPVLDLRAAEVFRAGHCRDALNIPESELFARRQELPPPNTTLIVIADHPQQAAQALRDWQYPVQIAVAWSVELQSLLAEAGLLAQGQSSVRLWQPSTVLACHLEAIKQTLMQQQLPLRAIDLACGSGRDAVYLALNGFAVTAMDYHTDALQRGVSLASYYPLQVDWQAADIEHESFQLPSAQFSLLHVARFLYRPLLPRLADALMPGGFLLYETFAVGAEKFGSPRNPKYLLQPGELAQVFAELDIIFDRIESLGDGRPVQRFVAQKRVSS</sequence>
<dbReference type="InterPro" id="IPR036873">
    <property type="entry name" value="Rhodanese-like_dom_sf"/>
</dbReference>
<organism evidence="2 3">
    <name type="scientific">Permianibacter aggregans</name>
    <dbReference type="NCBI Taxonomy" id="1510150"/>
    <lineage>
        <taxon>Bacteria</taxon>
        <taxon>Pseudomonadati</taxon>
        <taxon>Pseudomonadota</taxon>
        <taxon>Gammaproteobacteria</taxon>
        <taxon>Pseudomonadales</taxon>
        <taxon>Pseudomonadaceae</taxon>
        <taxon>Permianibacter</taxon>
    </lineage>
</organism>
<dbReference type="CDD" id="cd02440">
    <property type="entry name" value="AdoMet_MTases"/>
    <property type="match status" value="1"/>
</dbReference>
<keyword evidence="3" id="KW-1185">Reference proteome</keyword>
<dbReference type="InterPro" id="IPR029063">
    <property type="entry name" value="SAM-dependent_MTases_sf"/>
</dbReference>
<gene>
    <name evidence="2" type="ORF">EV696_103223</name>
</gene>
<dbReference type="RefSeq" id="WP_133588522.1">
    <property type="nucleotide sequence ID" value="NZ_CP037953.1"/>
</dbReference>
<dbReference type="Proteomes" id="UP000295375">
    <property type="component" value="Unassembled WGS sequence"/>
</dbReference>
<dbReference type="SUPFAM" id="SSF53335">
    <property type="entry name" value="S-adenosyl-L-methionine-dependent methyltransferases"/>
    <property type="match status" value="1"/>
</dbReference>
<dbReference type="CDD" id="cd00158">
    <property type="entry name" value="RHOD"/>
    <property type="match status" value="1"/>
</dbReference>
<reference evidence="2 3" key="1">
    <citation type="submission" date="2019-03" db="EMBL/GenBank/DDBJ databases">
        <title>Genomic Encyclopedia of Type Strains, Phase IV (KMG-IV): sequencing the most valuable type-strain genomes for metagenomic binning, comparative biology and taxonomic classification.</title>
        <authorList>
            <person name="Goeker M."/>
        </authorList>
    </citation>
    <scope>NUCLEOTIDE SEQUENCE [LARGE SCALE GENOMIC DNA]</scope>
    <source>
        <strain evidence="2 3">DSM 103792</strain>
    </source>
</reference>
<comment type="caution">
    <text evidence="2">The sequence shown here is derived from an EMBL/GenBank/DDBJ whole genome shotgun (WGS) entry which is preliminary data.</text>
</comment>
<feature type="domain" description="Rhodanese" evidence="1">
    <location>
        <begin position="16"/>
        <end position="76"/>
    </location>
</feature>
<accession>A0A4R6URF2</accession>
<evidence type="ECO:0000313" key="3">
    <source>
        <dbReference type="Proteomes" id="UP000295375"/>
    </source>
</evidence>
<dbReference type="EMBL" id="SNYM01000003">
    <property type="protein sequence ID" value="TDQ49850.1"/>
    <property type="molecule type" value="Genomic_DNA"/>
</dbReference>
<proteinExistence type="predicted"/>
<dbReference type="PROSITE" id="PS50206">
    <property type="entry name" value="RHODANESE_3"/>
    <property type="match status" value="1"/>
</dbReference>
<protein>
    <submittedName>
        <fullName evidence="2">Tellurite resistance protein TehB</fullName>
    </submittedName>
</protein>
<dbReference type="Gene3D" id="3.40.250.10">
    <property type="entry name" value="Rhodanese-like domain"/>
    <property type="match status" value="1"/>
</dbReference>
<dbReference type="AlphaFoldDB" id="A0A4R6URF2"/>
<dbReference type="Pfam" id="PF00581">
    <property type="entry name" value="Rhodanese"/>
    <property type="match status" value="1"/>
</dbReference>
<dbReference type="Pfam" id="PF13649">
    <property type="entry name" value="Methyltransf_25"/>
    <property type="match status" value="1"/>
</dbReference>
<dbReference type="InterPro" id="IPR001763">
    <property type="entry name" value="Rhodanese-like_dom"/>
</dbReference>
<evidence type="ECO:0000313" key="2">
    <source>
        <dbReference type="EMBL" id="TDQ49850.1"/>
    </source>
</evidence>
<dbReference type="Gene3D" id="3.40.50.150">
    <property type="entry name" value="Vaccinia Virus protein VP39"/>
    <property type="match status" value="1"/>
</dbReference>
<name>A0A4R6URF2_9GAMM</name>
<dbReference type="SUPFAM" id="SSF52821">
    <property type="entry name" value="Rhodanese/Cell cycle control phosphatase"/>
    <property type="match status" value="1"/>
</dbReference>
<dbReference type="OrthoDB" id="9804312at2"/>
<dbReference type="InterPro" id="IPR041698">
    <property type="entry name" value="Methyltransf_25"/>
</dbReference>